<gene>
    <name evidence="1" type="ORF">KHA94_11125</name>
</gene>
<dbReference type="SUPFAM" id="SSF116922">
    <property type="entry name" value="YugE-like"/>
    <property type="match status" value="1"/>
</dbReference>
<dbReference type="EMBL" id="JAGYPM010000002">
    <property type="protein sequence ID" value="MBS4190736.1"/>
    <property type="molecule type" value="Genomic_DNA"/>
</dbReference>
<dbReference type="InterPro" id="IPR015053">
    <property type="entry name" value="DUF1871"/>
</dbReference>
<dbReference type="InterPro" id="IPR023162">
    <property type="entry name" value="Apc36109-like_dom_sf"/>
</dbReference>
<protein>
    <submittedName>
        <fullName evidence="1">DUF1871 family protein</fullName>
    </submittedName>
</protein>
<name>A0ABS5NSD6_9BACI</name>
<dbReference type="RefSeq" id="WP_213102156.1">
    <property type="nucleotide sequence ID" value="NZ_JAGYPM010000002.1"/>
</dbReference>
<sequence length="86" mass="9602">MQIQELNLQLVDLLNEWDPFGIGAGNYDTEIADIVQAVHDLDDEKILARKIQAIFEFSFEKLLPLNECKEIAAKLLAIKDGGACTI</sequence>
<comment type="caution">
    <text evidence="1">The sequence shown here is derived from an EMBL/GenBank/DDBJ whole genome shotgun (WGS) entry which is preliminary data.</text>
</comment>
<evidence type="ECO:0000313" key="2">
    <source>
        <dbReference type="Proteomes" id="UP000681027"/>
    </source>
</evidence>
<evidence type="ECO:0000313" key="1">
    <source>
        <dbReference type="EMBL" id="MBS4190736.1"/>
    </source>
</evidence>
<keyword evidence="2" id="KW-1185">Reference proteome</keyword>
<dbReference type="Proteomes" id="UP000681027">
    <property type="component" value="Unassembled WGS sequence"/>
</dbReference>
<accession>A0ABS5NSD6</accession>
<dbReference type="Gene3D" id="1.10.340.20">
    <property type="entry name" value="Apc36109-like domain"/>
    <property type="match status" value="1"/>
</dbReference>
<organism evidence="1 2">
    <name type="scientific">Cytobacillus citreus</name>
    <dbReference type="NCBI Taxonomy" id="2833586"/>
    <lineage>
        <taxon>Bacteria</taxon>
        <taxon>Bacillati</taxon>
        <taxon>Bacillota</taxon>
        <taxon>Bacilli</taxon>
        <taxon>Bacillales</taxon>
        <taxon>Bacillaceae</taxon>
        <taxon>Cytobacillus</taxon>
    </lineage>
</organism>
<proteinExistence type="predicted"/>
<dbReference type="Pfam" id="PF08958">
    <property type="entry name" value="DUF1871"/>
    <property type="match status" value="1"/>
</dbReference>
<reference evidence="1 2" key="1">
    <citation type="submission" date="2021-05" db="EMBL/GenBank/DDBJ databases">
        <title>Novel Bacillus species.</title>
        <authorList>
            <person name="Liu G."/>
        </authorList>
    </citation>
    <scope>NUCLEOTIDE SEQUENCE [LARGE SCALE GENOMIC DNA]</scope>
    <source>
        <strain evidence="1 2">FJAT-49705</strain>
    </source>
</reference>